<feature type="region of interest" description="Disordered" evidence="1">
    <location>
        <begin position="54"/>
        <end position="85"/>
    </location>
</feature>
<feature type="compositionally biased region" description="Polar residues" evidence="1">
    <location>
        <begin position="188"/>
        <end position="204"/>
    </location>
</feature>
<keyword evidence="4" id="KW-1185">Reference proteome</keyword>
<keyword evidence="2" id="KW-1133">Transmembrane helix</keyword>
<protein>
    <submittedName>
        <fullName evidence="3">Uncharacterized protein</fullName>
    </submittedName>
</protein>
<dbReference type="Proteomes" id="UP001148786">
    <property type="component" value="Unassembled WGS sequence"/>
</dbReference>
<sequence length="525" mass="56774">MVFFNYAQTNSWHDTPAGLIDAGATRSLMQMVADAYEGALVVWEENNINMLANRERAGTSRGGENGKGKGTKSVSEEDPFDLGPNEAQRKVLDWLVEARYLPSPTLSSSCSPLANNVSVHNENEHEDIWANLPQTPTKAKVRRPAGGRDSPSPPTHSSIEPRLAPSKTSTLPPTFSLNLLSRRPATPRSHSTPSPDTRNNTSASPWRLALSRSNTSNSAKSLPASFQVSGSSMSPKKMWAALKTRVRTLESDREGLTEGKVTGTVNARLPEPPASPSPAPRRTAKRRNTTAVEVRAEGGLEDFGPFPAKVNVRAETKTMGGPAELKPHHSIFPPSRPPAALPVNGKILPLHNLKSQGVRDGVPMPSYNTATHDEQLALGPQAPINPIPSAQFPVVDCSPTSPYTRSAQPFLPRRYPSTPHTPDLSLSLSTMPSLVSATPSGYESLFSSSSALSSSSSPPPTFTTRPNSKPERNTKAKEEEHPVTLWTLFVLTAFGYLAFFVLFLVCLCVGVWRMVGCFGTKDDED</sequence>
<feature type="transmembrane region" description="Helical" evidence="2">
    <location>
        <begin position="485"/>
        <end position="512"/>
    </location>
</feature>
<comment type="caution">
    <text evidence="3">The sequence shown here is derived from an EMBL/GenBank/DDBJ whole genome shotgun (WGS) entry which is preliminary data.</text>
</comment>
<feature type="compositionally biased region" description="Basic and acidic residues" evidence="1">
    <location>
        <begin position="468"/>
        <end position="477"/>
    </location>
</feature>
<evidence type="ECO:0000256" key="2">
    <source>
        <dbReference type="SAM" id="Phobius"/>
    </source>
</evidence>
<feature type="region of interest" description="Disordered" evidence="1">
    <location>
        <begin position="212"/>
        <end position="231"/>
    </location>
</feature>
<dbReference type="EMBL" id="JANKHO010000786">
    <property type="protein sequence ID" value="KAJ3506271.1"/>
    <property type="molecule type" value="Genomic_DNA"/>
</dbReference>
<gene>
    <name evidence="3" type="ORF">NLJ89_g6969</name>
</gene>
<name>A0A9W8JVF0_9AGAR</name>
<dbReference type="OrthoDB" id="3063096at2759"/>
<evidence type="ECO:0000256" key="1">
    <source>
        <dbReference type="SAM" id="MobiDB-lite"/>
    </source>
</evidence>
<keyword evidence="2" id="KW-0472">Membrane</keyword>
<feature type="compositionally biased region" description="Pro residues" evidence="1">
    <location>
        <begin position="270"/>
        <end position="279"/>
    </location>
</feature>
<proteinExistence type="predicted"/>
<accession>A0A9W8JVF0</accession>
<organism evidence="3 4">
    <name type="scientific">Agrocybe chaxingu</name>
    <dbReference type="NCBI Taxonomy" id="84603"/>
    <lineage>
        <taxon>Eukaryota</taxon>
        <taxon>Fungi</taxon>
        <taxon>Dikarya</taxon>
        <taxon>Basidiomycota</taxon>
        <taxon>Agaricomycotina</taxon>
        <taxon>Agaricomycetes</taxon>
        <taxon>Agaricomycetidae</taxon>
        <taxon>Agaricales</taxon>
        <taxon>Agaricineae</taxon>
        <taxon>Strophariaceae</taxon>
        <taxon>Agrocybe</taxon>
    </lineage>
</organism>
<reference evidence="3" key="1">
    <citation type="submission" date="2022-07" db="EMBL/GenBank/DDBJ databases">
        <title>Genome Sequence of Agrocybe chaxingu.</title>
        <authorList>
            <person name="Buettner E."/>
        </authorList>
    </citation>
    <scope>NUCLEOTIDE SEQUENCE</scope>
    <source>
        <strain evidence="3">MP-N11</strain>
    </source>
</reference>
<evidence type="ECO:0000313" key="3">
    <source>
        <dbReference type="EMBL" id="KAJ3506271.1"/>
    </source>
</evidence>
<feature type="region of interest" description="Disordered" evidence="1">
    <location>
        <begin position="449"/>
        <end position="477"/>
    </location>
</feature>
<feature type="compositionally biased region" description="Polar residues" evidence="1">
    <location>
        <begin position="166"/>
        <end position="179"/>
    </location>
</feature>
<feature type="region of interest" description="Disordered" evidence="1">
    <location>
        <begin position="264"/>
        <end position="288"/>
    </location>
</feature>
<evidence type="ECO:0000313" key="4">
    <source>
        <dbReference type="Proteomes" id="UP001148786"/>
    </source>
</evidence>
<dbReference type="AlphaFoldDB" id="A0A9W8JVF0"/>
<keyword evidence="2" id="KW-0812">Transmembrane</keyword>
<feature type="region of interest" description="Disordered" evidence="1">
    <location>
        <begin position="127"/>
        <end position="204"/>
    </location>
</feature>